<accession>A0A176W1B5</accession>
<name>A0A176W1B5_MARPO</name>
<comment type="caution">
    <text evidence="2">The sequence shown here is derived from an EMBL/GenBank/DDBJ whole genome shotgun (WGS) entry which is preliminary data.</text>
</comment>
<sequence>MKSPGPTGVAGKAGVIAYRVRALVARTSGGARTWLGMKVTTSAYGEIPKVGDKQSPGLCWMPCDHHKKKKKKKRRRRRRRESSAGDFGRADIFDRAVAVDTVIVPSRCRVVTTVVLPGVV</sequence>
<evidence type="ECO:0000313" key="3">
    <source>
        <dbReference type="Proteomes" id="UP000077202"/>
    </source>
</evidence>
<organism evidence="2 3">
    <name type="scientific">Marchantia polymorpha subsp. ruderalis</name>
    <dbReference type="NCBI Taxonomy" id="1480154"/>
    <lineage>
        <taxon>Eukaryota</taxon>
        <taxon>Viridiplantae</taxon>
        <taxon>Streptophyta</taxon>
        <taxon>Embryophyta</taxon>
        <taxon>Marchantiophyta</taxon>
        <taxon>Marchantiopsida</taxon>
        <taxon>Marchantiidae</taxon>
        <taxon>Marchantiales</taxon>
        <taxon>Marchantiaceae</taxon>
        <taxon>Marchantia</taxon>
    </lineage>
</organism>
<dbReference type="Proteomes" id="UP000077202">
    <property type="component" value="Unassembled WGS sequence"/>
</dbReference>
<dbReference type="AlphaFoldDB" id="A0A176W1B5"/>
<dbReference type="EMBL" id="LVLJ01002190">
    <property type="protein sequence ID" value="OAE26351.1"/>
    <property type="molecule type" value="Genomic_DNA"/>
</dbReference>
<reference evidence="2" key="1">
    <citation type="submission" date="2016-03" db="EMBL/GenBank/DDBJ databases">
        <title>Mechanisms controlling the formation of the plant cell surface in tip-growing cells are functionally conserved among land plants.</title>
        <authorList>
            <person name="Honkanen S."/>
            <person name="Jones V.A."/>
            <person name="Morieri G."/>
            <person name="Champion C."/>
            <person name="Hetherington A.J."/>
            <person name="Kelly S."/>
            <person name="Saint-Marcoux D."/>
            <person name="Proust H."/>
            <person name="Prescott H."/>
            <person name="Dolan L."/>
        </authorList>
    </citation>
    <scope>NUCLEOTIDE SEQUENCE [LARGE SCALE GENOMIC DNA]</scope>
    <source>
        <tissue evidence="2">Whole gametophyte</tissue>
    </source>
</reference>
<keyword evidence="3" id="KW-1185">Reference proteome</keyword>
<evidence type="ECO:0000313" key="2">
    <source>
        <dbReference type="EMBL" id="OAE26351.1"/>
    </source>
</evidence>
<proteinExistence type="predicted"/>
<protein>
    <submittedName>
        <fullName evidence="2">Uncharacterized protein</fullName>
    </submittedName>
</protein>
<gene>
    <name evidence="2" type="ORF">AXG93_4324s1180</name>
</gene>
<evidence type="ECO:0000256" key="1">
    <source>
        <dbReference type="SAM" id="MobiDB-lite"/>
    </source>
</evidence>
<feature type="compositionally biased region" description="Basic residues" evidence="1">
    <location>
        <begin position="65"/>
        <end position="80"/>
    </location>
</feature>
<feature type="region of interest" description="Disordered" evidence="1">
    <location>
        <begin position="61"/>
        <end position="85"/>
    </location>
</feature>